<dbReference type="InterPro" id="IPR000565">
    <property type="entry name" value="Topo_IIA_B"/>
</dbReference>
<dbReference type="InterPro" id="IPR003594">
    <property type="entry name" value="HATPase_dom"/>
</dbReference>
<dbReference type="Proteomes" id="UP001195571">
    <property type="component" value="Unassembled WGS sequence"/>
</dbReference>
<dbReference type="EMBL" id="JACAOD020000001">
    <property type="protein sequence ID" value="MBP5835702.1"/>
    <property type="molecule type" value="Genomic_DNA"/>
</dbReference>
<dbReference type="InterPro" id="IPR006171">
    <property type="entry name" value="TOPRIM_dom"/>
</dbReference>
<dbReference type="InterPro" id="IPR013506">
    <property type="entry name" value="Topo_IIA_bsu_dom2"/>
</dbReference>
<dbReference type="Gene3D" id="3.40.50.670">
    <property type="match status" value="1"/>
</dbReference>
<dbReference type="Pfam" id="PF00204">
    <property type="entry name" value="DNA_gyraseB"/>
    <property type="match status" value="1"/>
</dbReference>
<keyword evidence="14" id="KW-1185">Reference proteome</keyword>
<evidence type="ECO:0000256" key="5">
    <source>
        <dbReference type="ARBA" id="ARBA00022723"/>
    </source>
</evidence>
<dbReference type="InterPro" id="IPR013760">
    <property type="entry name" value="Topo_IIA-like_dom_sf"/>
</dbReference>
<dbReference type="InterPro" id="IPR013759">
    <property type="entry name" value="Topo_IIA_B_C"/>
</dbReference>
<dbReference type="PANTHER" id="PTHR45866:SF1">
    <property type="entry name" value="DNA GYRASE SUBUNIT B, MITOCHONDRIAL"/>
    <property type="match status" value="1"/>
</dbReference>
<dbReference type="PANTHER" id="PTHR45866">
    <property type="entry name" value="DNA GYRASE/TOPOISOMERASE SUBUNIT B"/>
    <property type="match status" value="1"/>
</dbReference>
<dbReference type="PROSITE" id="PS00177">
    <property type="entry name" value="TOPOISOMERASE_II"/>
    <property type="match status" value="1"/>
</dbReference>
<evidence type="ECO:0000313" key="14">
    <source>
        <dbReference type="Proteomes" id="UP001195571"/>
    </source>
</evidence>
<keyword evidence="11" id="KW-0413">Isomerase</keyword>
<dbReference type="Gene3D" id="3.30.565.10">
    <property type="entry name" value="Histidine kinase-like ATPase, C-terminal domain"/>
    <property type="match status" value="1"/>
</dbReference>
<evidence type="ECO:0000256" key="11">
    <source>
        <dbReference type="ARBA" id="ARBA00023235"/>
    </source>
</evidence>
<dbReference type="Gene3D" id="3.30.230.10">
    <property type="match status" value="1"/>
</dbReference>
<proteinExistence type="inferred from homology"/>
<protein>
    <recommendedName>
        <fullName evidence="4">DNA topoisomerase (ATP-hydrolyzing)</fullName>
        <ecNumber evidence="4">5.6.2.2</ecNumber>
    </recommendedName>
</protein>
<keyword evidence="7" id="KW-0067">ATP-binding</keyword>
<comment type="cofactor">
    <cofactor evidence="2">
        <name>Mg(2+)</name>
        <dbReference type="ChEBI" id="CHEBI:18420"/>
    </cofactor>
</comment>
<reference evidence="13" key="1">
    <citation type="submission" date="2021-04" db="EMBL/GenBank/DDBJ databases">
        <title>Genomic features of Candidatus Phytoplasma meliae isolate ChTYXIII (1SrXIII-G).</title>
        <authorList>
            <person name="Fernandez F.D."/>
            <person name="Conci L.R."/>
        </authorList>
    </citation>
    <scope>NUCLEOTIDE SEQUENCE [LARGE SCALE GENOMIC DNA]</scope>
    <source>
        <strain evidence="13">ChTYXIII-Mo</strain>
    </source>
</reference>
<accession>A0ABS5CXK4</accession>
<dbReference type="SMART" id="SM00433">
    <property type="entry name" value="TOP2c"/>
    <property type="match status" value="1"/>
</dbReference>
<dbReference type="InterPro" id="IPR014721">
    <property type="entry name" value="Ribsml_uS5_D2-typ_fold_subgr"/>
</dbReference>
<dbReference type="CDD" id="cd16928">
    <property type="entry name" value="HATPase_GyrB-like"/>
    <property type="match status" value="1"/>
</dbReference>
<evidence type="ECO:0000256" key="4">
    <source>
        <dbReference type="ARBA" id="ARBA00012895"/>
    </source>
</evidence>
<evidence type="ECO:0000256" key="1">
    <source>
        <dbReference type="ARBA" id="ARBA00000185"/>
    </source>
</evidence>
<comment type="catalytic activity">
    <reaction evidence="1">
        <text>ATP-dependent breakage, passage and rejoining of double-stranded DNA.</text>
        <dbReference type="EC" id="5.6.2.2"/>
    </reaction>
</comment>
<evidence type="ECO:0000256" key="6">
    <source>
        <dbReference type="ARBA" id="ARBA00022741"/>
    </source>
</evidence>
<dbReference type="CDD" id="cd00822">
    <property type="entry name" value="TopoII_Trans_DNA_gyrase"/>
    <property type="match status" value="1"/>
</dbReference>
<dbReference type="PRINTS" id="PR00418">
    <property type="entry name" value="TPI2FAMILY"/>
</dbReference>
<dbReference type="InterPro" id="IPR002288">
    <property type="entry name" value="DNA_gyrase_B_C"/>
</dbReference>
<dbReference type="PROSITE" id="PS50880">
    <property type="entry name" value="TOPRIM"/>
    <property type="match status" value="1"/>
</dbReference>
<feature type="domain" description="Toprim" evidence="12">
    <location>
        <begin position="443"/>
        <end position="561"/>
    </location>
</feature>
<evidence type="ECO:0000259" key="12">
    <source>
        <dbReference type="PROSITE" id="PS50880"/>
    </source>
</evidence>
<sequence>MKKYNADSIQILEGLEAVRKRPGMYIGSTAAKGLHHLIWEIVDNSIDEVLAGHANEITLEIMPGDVISVTDNGRGIPVGIHPKTGKPAVETILTTLHAGGKFDGSAYKVSGGLHGVGASVVNALSSWFTVEIHLDKKIHYQKYEKGVPVTPLEIVGPTNRKGTIIKFLADPEIFKETTVYDLQILKDRLQQLSFLNKKLKLNLIDKRKDEAVSFSFYHEAGLQDYLNFVDQTHHQKPFHDVFYLEKELPGLALEVTFEYTVDQKNKKQQIQESDKDAETDPQIVQNYTQTQKIYSFVNNIHTHEGGTHEEGFKLALNRNISKYAKEFNLLKKDEHLMSEDILEGITAIISLKHQDPQFEGQTKAKLGNVEVRAIVSQLFGEFLEKFLLEHPQSAKKIIDKCLLSANARLAAKRAREITRNKPLDSLGFASKLADCRSKDPQSSELYIVEGDSAGGSAKQGRDSGFQAILPLRGKVLNVEKTQSSKILTNKEIKSLIQAIGVGINIGKTKELPLEKIRYHKIIIMTDADVDGAHIRTLLLTFFFRNFRTLIDKGYIYFARPPLYKYQKGKNITYFYEEQHKQAFAEQRNIKEGFQRYKGLGEMNPDQLWETTMNPETRTLLKVTLQDALTALTQEESLQEADQTFNTLMGKKVLPRKNFILAKALEAELDI</sequence>
<comment type="similarity">
    <text evidence="3">Belongs to the type II topoisomerase GyrB family.</text>
</comment>
<dbReference type="SMART" id="SM00387">
    <property type="entry name" value="HATPase_c"/>
    <property type="match status" value="1"/>
</dbReference>
<dbReference type="InterPro" id="IPR036890">
    <property type="entry name" value="HATPase_C_sf"/>
</dbReference>
<dbReference type="Pfam" id="PF00986">
    <property type="entry name" value="DNA_gyraseB_C"/>
    <property type="match status" value="1"/>
</dbReference>
<keyword evidence="10" id="KW-0238">DNA-binding</keyword>
<dbReference type="EC" id="5.6.2.2" evidence="4"/>
<keyword evidence="6" id="KW-0547">Nucleotide-binding</keyword>
<dbReference type="InterPro" id="IPR001241">
    <property type="entry name" value="Topo_IIA"/>
</dbReference>
<evidence type="ECO:0000256" key="10">
    <source>
        <dbReference type="ARBA" id="ARBA00023125"/>
    </source>
</evidence>
<gene>
    <name evidence="13" type="ORF">CHTY_000450</name>
</gene>
<evidence type="ECO:0000256" key="2">
    <source>
        <dbReference type="ARBA" id="ARBA00001946"/>
    </source>
</evidence>
<dbReference type="InterPro" id="IPR018522">
    <property type="entry name" value="TopoIIA_CS"/>
</dbReference>
<dbReference type="InterPro" id="IPR020568">
    <property type="entry name" value="Ribosomal_Su5_D2-typ_SF"/>
</dbReference>
<evidence type="ECO:0000256" key="3">
    <source>
        <dbReference type="ARBA" id="ARBA00010708"/>
    </source>
</evidence>
<evidence type="ECO:0000256" key="7">
    <source>
        <dbReference type="ARBA" id="ARBA00022840"/>
    </source>
</evidence>
<dbReference type="SUPFAM" id="SSF55874">
    <property type="entry name" value="ATPase domain of HSP90 chaperone/DNA topoisomerase II/histidine kinase"/>
    <property type="match status" value="1"/>
</dbReference>
<evidence type="ECO:0000313" key="13">
    <source>
        <dbReference type="EMBL" id="MBP5835702.1"/>
    </source>
</evidence>
<dbReference type="SUPFAM" id="SSF56719">
    <property type="entry name" value="Type II DNA topoisomerase"/>
    <property type="match status" value="1"/>
</dbReference>
<dbReference type="RefSeq" id="WP_203551965.1">
    <property type="nucleotide sequence ID" value="NZ_JACAOD020000001.1"/>
</dbReference>
<keyword evidence="8" id="KW-0460">Magnesium</keyword>
<dbReference type="SUPFAM" id="SSF54211">
    <property type="entry name" value="Ribosomal protein S5 domain 2-like"/>
    <property type="match status" value="1"/>
</dbReference>
<name>A0ABS5CXK4_9MOLU</name>
<keyword evidence="9" id="KW-0799">Topoisomerase</keyword>
<comment type="caution">
    <text evidence="13">The sequence shown here is derived from an EMBL/GenBank/DDBJ whole genome shotgun (WGS) entry which is preliminary data.</text>
</comment>
<dbReference type="Pfam" id="PF01751">
    <property type="entry name" value="Toprim"/>
    <property type="match status" value="1"/>
</dbReference>
<organism evidence="13 14">
    <name type="scientific">Candidatus Phytoplasma meliae</name>
    <dbReference type="NCBI Taxonomy" id="1848402"/>
    <lineage>
        <taxon>Bacteria</taxon>
        <taxon>Bacillati</taxon>
        <taxon>Mycoplasmatota</taxon>
        <taxon>Mollicutes</taxon>
        <taxon>Acholeplasmatales</taxon>
        <taxon>Acholeplasmataceae</taxon>
        <taxon>Candidatus Phytoplasma</taxon>
        <taxon>16SrXIII (Mexican periwinkle virescence group)</taxon>
    </lineage>
</organism>
<evidence type="ECO:0000256" key="8">
    <source>
        <dbReference type="ARBA" id="ARBA00022842"/>
    </source>
</evidence>
<evidence type="ECO:0000256" key="9">
    <source>
        <dbReference type="ARBA" id="ARBA00023029"/>
    </source>
</evidence>
<keyword evidence="5" id="KW-0479">Metal-binding</keyword>
<dbReference type="NCBIfam" id="NF004189">
    <property type="entry name" value="PRK05644.1"/>
    <property type="match status" value="1"/>
</dbReference>
<dbReference type="PRINTS" id="PR01159">
    <property type="entry name" value="DNAGYRASEB"/>
</dbReference>
<dbReference type="Pfam" id="PF02518">
    <property type="entry name" value="HATPase_c"/>
    <property type="match status" value="1"/>
</dbReference>